<sequence>MKAKTFLELMTLSTNLYVLSQDEQMMSKLKSFLEKGKDKVNEFVAEPVLDEEGNELEFIDKLLKKAHEAREEMNQKVEETVAALYQKMNIAHVEQINELNLRIEDLNKQLALAEARINHLEKKISE</sequence>
<feature type="coiled-coil region" evidence="1">
    <location>
        <begin position="56"/>
        <end position="123"/>
    </location>
</feature>
<dbReference type="RefSeq" id="WP_343787280.1">
    <property type="nucleotide sequence ID" value="NZ_BAAAFH010000011.1"/>
</dbReference>
<keyword evidence="3" id="KW-1185">Reference proteome</keyword>
<keyword evidence="1" id="KW-0175">Coiled coil</keyword>
<gene>
    <name evidence="2" type="ORF">GCM10009118_20210</name>
</gene>
<evidence type="ECO:0000313" key="3">
    <source>
        <dbReference type="Proteomes" id="UP001501126"/>
    </source>
</evidence>
<accession>A0ABP3Y7K8</accession>
<evidence type="ECO:0000256" key="1">
    <source>
        <dbReference type="SAM" id="Coils"/>
    </source>
</evidence>
<dbReference type="EMBL" id="BAAAFH010000011">
    <property type="protein sequence ID" value="GAA0875612.1"/>
    <property type="molecule type" value="Genomic_DNA"/>
</dbReference>
<proteinExistence type="predicted"/>
<name>A0ABP3Y7K8_9FLAO</name>
<reference evidence="3" key="1">
    <citation type="journal article" date="2019" name="Int. J. Syst. Evol. Microbiol.">
        <title>The Global Catalogue of Microorganisms (GCM) 10K type strain sequencing project: providing services to taxonomists for standard genome sequencing and annotation.</title>
        <authorList>
            <consortium name="The Broad Institute Genomics Platform"/>
            <consortium name="The Broad Institute Genome Sequencing Center for Infectious Disease"/>
            <person name="Wu L."/>
            <person name="Ma J."/>
        </authorList>
    </citation>
    <scope>NUCLEOTIDE SEQUENCE [LARGE SCALE GENOMIC DNA]</scope>
    <source>
        <strain evidence="3">JCM 16083</strain>
    </source>
</reference>
<organism evidence="2 3">
    <name type="scientific">Wandonia haliotis</name>
    <dbReference type="NCBI Taxonomy" id="574963"/>
    <lineage>
        <taxon>Bacteria</taxon>
        <taxon>Pseudomonadati</taxon>
        <taxon>Bacteroidota</taxon>
        <taxon>Flavobacteriia</taxon>
        <taxon>Flavobacteriales</taxon>
        <taxon>Crocinitomicaceae</taxon>
        <taxon>Wandonia</taxon>
    </lineage>
</organism>
<protein>
    <submittedName>
        <fullName evidence="2">Uncharacterized protein</fullName>
    </submittedName>
</protein>
<evidence type="ECO:0000313" key="2">
    <source>
        <dbReference type="EMBL" id="GAA0875612.1"/>
    </source>
</evidence>
<dbReference type="Proteomes" id="UP001501126">
    <property type="component" value="Unassembled WGS sequence"/>
</dbReference>
<comment type="caution">
    <text evidence="2">The sequence shown here is derived from an EMBL/GenBank/DDBJ whole genome shotgun (WGS) entry which is preliminary data.</text>
</comment>